<dbReference type="PANTHER" id="PTHR13794">
    <property type="entry name" value="ENOLASE SUPERFAMILY, MANDELATE RACEMASE"/>
    <property type="match status" value="1"/>
</dbReference>
<evidence type="ECO:0000313" key="5">
    <source>
        <dbReference type="EMBL" id="CAG2063706.1"/>
    </source>
</evidence>
<dbReference type="InterPro" id="IPR046945">
    <property type="entry name" value="RHMD-like"/>
</dbReference>
<evidence type="ECO:0000256" key="2">
    <source>
        <dbReference type="ARBA" id="ARBA00022723"/>
    </source>
</evidence>
<protein>
    <recommendedName>
        <fullName evidence="4">Mandelate racemase/muconate lactonizing enzyme N-terminal domain-containing protein</fullName>
    </recommendedName>
</protein>
<dbReference type="Proteomes" id="UP001153148">
    <property type="component" value="Unassembled WGS sequence"/>
</dbReference>
<organism evidence="5 6">
    <name type="scientific">Timema podura</name>
    <name type="common">Walking stick</name>
    <dbReference type="NCBI Taxonomy" id="61482"/>
    <lineage>
        <taxon>Eukaryota</taxon>
        <taxon>Metazoa</taxon>
        <taxon>Ecdysozoa</taxon>
        <taxon>Arthropoda</taxon>
        <taxon>Hexapoda</taxon>
        <taxon>Insecta</taxon>
        <taxon>Pterygota</taxon>
        <taxon>Neoptera</taxon>
        <taxon>Polyneoptera</taxon>
        <taxon>Phasmatodea</taxon>
        <taxon>Timematodea</taxon>
        <taxon>Timematoidea</taxon>
        <taxon>Timematidae</taxon>
        <taxon>Timema</taxon>
    </lineage>
</organism>
<accession>A0ABN7PDT7</accession>
<evidence type="ECO:0000259" key="4">
    <source>
        <dbReference type="Pfam" id="PF02746"/>
    </source>
</evidence>
<gene>
    <name evidence="5" type="ORF">TPAB3V08_LOCUS10653</name>
</gene>
<dbReference type="EMBL" id="CAJPIN010028374">
    <property type="protein sequence ID" value="CAG2063706.1"/>
    <property type="molecule type" value="Genomic_DNA"/>
</dbReference>
<comment type="cofactor">
    <cofactor evidence="1">
        <name>Mg(2+)</name>
        <dbReference type="ChEBI" id="CHEBI:18420"/>
    </cofactor>
</comment>
<evidence type="ECO:0000256" key="3">
    <source>
        <dbReference type="ARBA" id="ARBA00022842"/>
    </source>
</evidence>
<dbReference type="PANTHER" id="PTHR13794:SF58">
    <property type="entry name" value="MITOCHONDRIAL ENOLASE SUPERFAMILY MEMBER 1"/>
    <property type="match status" value="1"/>
</dbReference>
<dbReference type="Gene3D" id="3.30.390.10">
    <property type="entry name" value="Enolase-like, N-terminal domain"/>
    <property type="match status" value="1"/>
</dbReference>
<name>A0ABN7PDT7_TIMPD</name>
<keyword evidence="3" id="KW-0460">Magnesium</keyword>
<feature type="non-terminal residue" evidence="5">
    <location>
        <position position="172"/>
    </location>
</feature>
<dbReference type="Pfam" id="PF02746">
    <property type="entry name" value="MR_MLE_N"/>
    <property type="match status" value="1"/>
</dbReference>
<keyword evidence="6" id="KW-1185">Reference proteome</keyword>
<dbReference type="SUPFAM" id="SSF54826">
    <property type="entry name" value="Enolase N-terminal domain-like"/>
    <property type="match status" value="1"/>
</dbReference>
<comment type="caution">
    <text evidence="5">The sequence shown here is derived from an EMBL/GenBank/DDBJ whole genome shotgun (WGS) entry which is preliminary data.</text>
</comment>
<keyword evidence="2" id="KW-0479">Metal-binding</keyword>
<evidence type="ECO:0000256" key="1">
    <source>
        <dbReference type="ARBA" id="ARBA00001946"/>
    </source>
</evidence>
<dbReference type="InterPro" id="IPR029017">
    <property type="entry name" value="Enolase-like_N"/>
</dbReference>
<proteinExistence type="predicted"/>
<dbReference type="InterPro" id="IPR013341">
    <property type="entry name" value="Mandelate_racemase_N_dom"/>
</dbReference>
<reference evidence="5" key="1">
    <citation type="submission" date="2021-03" db="EMBL/GenBank/DDBJ databases">
        <authorList>
            <person name="Tran Van P."/>
        </authorList>
    </citation>
    <scope>NUCLEOTIDE SEQUENCE</scope>
</reference>
<feature type="domain" description="Mandelate racemase/muconate lactonizing enzyme N-terminal" evidence="4">
    <location>
        <begin position="12"/>
        <end position="114"/>
    </location>
</feature>
<evidence type="ECO:0000313" key="6">
    <source>
        <dbReference type="Proteomes" id="UP001153148"/>
    </source>
</evidence>
<sequence>MYVLLQHTDPDYSCAYVVIYTEREVEGHGLTFTLGRGTEIVVQAIKSMSRMVVGQNVKDIFSDFGVFWRKLTSESQLRWVGPEKGVVHLATAAIINALWDLWARLEHKPVWKLLVDLEPEVLVNCIDFRYISDVVTKEEAIEMLKAKREGKAEREEQMRTVGYPAYTTQVGE</sequence>